<dbReference type="EMBL" id="CADEAL010000206">
    <property type="protein sequence ID" value="CAB1416403.1"/>
    <property type="molecule type" value="Genomic_DNA"/>
</dbReference>
<gene>
    <name evidence="2" type="ORF">PLEPLA_LOCUS4194</name>
</gene>
<keyword evidence="3" id="KW-1185">Reference proteome</keyword>
<evidence type="ECO:0000313" key="3">
    <source>
        <dbReference type="Proteomes" id="UP001153269"/>
    </source>
</evidence>
<accession>A0A9N7Y8C4</accession>
<feature type="region of interest" description="Disordered" evidence="1">
    <location>
        <begin position="83"/>
        <end position="110"/>
    </location>
</feature>
<organism evidence="2 3">
    <name type="scientific">Pleuronectes platessa</name>
    <name type="common">European plaice</name>
    <dbReference type="NCBI Taxonomy" id="8262"/>
    <lineage>
        <taxon>Eukaryota</taxon>
        <taxon>Metazoa</taxon>
        <taxon>Chordata</taxon>
        <taxon>Craniata</taxon>
        <taxon>Vertebrata</taxon>
        <taxon>Euteleostomi</taxon>
        <taxon>Actinopterygii</taxon>
        <taxon>Neopterygii</taxon>
        <taxon>Teleostei</taxon>
        <taxon>Neoteleostei</taxon>
        <taxon>Acanthomorphata</taxon>
        <taxon>Carangaria</taxon>
        <taxon>Pleuronectiformes</taxon>
        <taxon>Pleuronectoidei</taxon>
        <taxon>Pleuronectidae</taxon>
        <taxon>Pleuronectes</taxon>
    </lineage>
</organism>
<dbReference type="Proteomes" id="UP001153269">
    <property type="component" value="Unassembled WGS sequence"/>
</dbReference>
<comment type="caution">
    <text evidence="2">The sequence shown here is derived from an EMBL/GenBank/DDBJ whole genome shotgun (WGS) entry which is preliminary data.</text>
</comment>
<dbReference type="AlphaFoldDB" id="A0A9N7Y8C4"/>
<reference evidence="2" key="1">
    <citation type="submission" date="2020-03" db="EMBL/GenBank/DDBJ databases">
        <authorList>
            <person name="Weist P."/>
        </authorList>
    </citation>
    <scope>NUCLEOTIDE SEQUENCE</scope>
</reference>
<sequence>MKTGLPRSVSAGRLALGLSVEGDSVIFLFFYVCGTAAGSRFHGPAENYQSVLGVCEWAVNDIFKQEAKFPYPSYVKLLPASPARPVLAPDDSDPTGARTHRKSSRKPPEQLTQTFALSLTAPPEHFRKVTVKGLSGDSGYLSAHPSQTSSSIIMVMTTDPNRAER</sequence>
<evidence type="ECO:0000256" key="1">
    <source>
        <dbReference type="SAM" id="MobiDB-lite"/>
    </source>
</evidence>
<protein>
    <submittedName>
        <fullName evidence="2">Uncharacterized protein</fullName>
    </submittedName>
</protein>
<proteinExistence type="predicted"/>
<evidence type="ECO:0000313" key="2">
    <source>
        <dbReference type="EMBL" id="CAB1416403.1"/>
    </source>
</evidence>
<name>A0A9N7Y8C4_PLEPL</name>